<dbReference type="HOGENOM" id="CLU_016056_0_0_1"/>
<dbReference type="OrthoDB" id="103349at2759"/>
<feature type="region of interest" description="Disordered" evidence="1">
    <location>
        <begin position="708"/>
        <end position="730"/>
    </location>
</feature>
<dbReference type="Pfam" id="PF00884">
    <property type="entry name" value="Sulfatase"/>
    <property type="match status" value="1"/>
</dbReference>
<keyword evidence="2" id="KW-0812">Transmembrane</keyword>
<evidence type="ECO:0000313" key="5">
    <source>
        <dbReference type="Proteomes" id="UP000013521"/>
    </source>
</evidence>
<dbReference type="InterPro" id="IPR017850">
    <property type="entry name" value="Alkaline_phosphatase_core_sf"/>
</dbReference>
<dbReference type="InterPro" id="IPR052701">
    <property type="entry name" value="GAG_Ulvan_Degrading_Sulfatases"/>
</dbReference>
<evidence type="ECO:0000313" key="4">
    <source>
        <dbReference type="EMBL" id="EOD46370.1"/>
    </source>
</evidence>
<name>R1G4M5_BOTPV</name>
<dbReference type="OMA" id="AIPYDHL"/>
<dbReference type="Gene3D" id="3.40.720.10">
    <property type="entry name" value="Alkaline Phosphatase, subunit A"/>
    <property type="match status" value="1"/>
</dbReference>
<dbReference type="eggNOG" id="ENOG502SJFZ">
    <property type="taxonomic scope" value="Eukaryota"/>
</dbReference>
<keyword evidence="2" id="KW-0472">Membrane</keyword>
<feature type="transmembrane region" description="Helical" evidence="2">
    <location>
        <begin position="41"/>
        <end position="64"/>
    </location>
</feature>
<gene>
    <name evidence="4" type="ORF">UCRNP2_6903</name>
</gene>
<dbReference type="SUPFAM" id="SSF53649">
    <property type="entry name" value="Alkaline phosphatase-like"/>
    <property type="match status" value="1"/>
</dbReference>
<reference evidence="5" key="1">
    <citation type="journal article" date="2013" name="Genome Announc.">
        <title>Draft genome sequence of Neofusicoccum parvum isolate UCR-NP2, a fungal vascular pathogen associated with grapevine cankers.</title>
        <authorList>
            <person name="Blanco-Ulate B."/>
            <person name="Rolshausen P."/>
            <person name="Cantu D."/>
        </authorList>
    </citation>
    <scope>NUCLEOTIDE SEQUENCE [LARGE SCALE GENOMIC DNA]</scope>
    <source>
        <strain evidence="5">UCR-NP2</strain>
    </source>
</reference>
<dbReference type="PANTHER" id="PTHR43751:SF3">
    <property type="entry name" value="SULFATASE N-TERMINAL DOMAIN-CONTAINING PROTEIN"/>
    <property type="match status" value="1"/>
</dbReference>
<dbReference type="Proteomes" id="UP000013521">
    <property type="component" value="Unassembled WGS sequence"/>
</dbReference>
<evidence type="ECO:0000256" key="2">
    <source>
        <dbReference type="SAM" id="Phobius"/>
    </source>
</evidence>
<feature type="transmembrane region" description="Helical" evidence="2">
    <location>
        <begin position="131"/>
        <end position="164"/>
    </location>
</feature>
<sequence length="860" mass="95957">MEPGAIWPLSVLLRTKDQFALFTVSSFAAKLLHLYSHRASLPILLIVLYTPTFLLPDLLLLLFGKLVVYRPNRGRAWKICGGLLALLTAATSASQISFYIETGGEVQWMAAGNLAMDPGGLRMILSELPKFATFILAFSAVAWLVAARFYTAVGGVLHTVGLSFRQMHRCLRGKSQLTGYEELDGTCDVDVDPSKSDERTAIPSLRKAAAISVGVIAAIVTVLVLQIVRPRTPPYAHMSGSLPITLFESFFFNPINPDFCLPHPHHRVEFPFEDYARISGHALPSDWKPLTEESALKQNHPSIKNVLLITLESTRKDMFPFKKDSGIYNAILSSYNSPDASVELDKKIRDLTETTAFLTRESTNFDQTAYNASGLGAWTSKFNDTMGGINVQGAITGSAFTLKSLLTSLCGVDPLPVDFTEEVKGRIYQPCLPQILDLFNKAELDDSAQSDSVETIGKENFLSWPWDSAMVQSVTDQFDSQYTLDEQIGFRTQILEATISNPASKHFPPKEPKSNYFGYPETEALPFLRDLFVEAKQQKRRLFVSHLTSSTHHPFAVPQSWTEQETYLSKKRFRPEDELDRYLNTIRYQDGYINQIFTMLDEVDALNETLVVMTGDHGLAFNTPDGSHSTFENGHVSNFAIPLLFAHPSLPRIQVSAQTTPTSIIPTILDLLMQTHSLSGAETDVAKRLLPHYQGQSMIRQQEWSVPVTSPADRHPHDHGPPSSWTNLTTAPAGPGLHPWHFSIINPGGSLLAVSRAHSPLRLVLPLCSTHGLRFTDTAADPGERRAPLLAWSVDALLRQVRARHGADAAEWARLAERLGRWWFWEQRRRWGYHYAARSTDRGAVEGGGGRIRKAHWWET</sequence>
<evidence type="ECO:0000256" key="1">
    <source>
        <dbReference type="SAM" id="MobiDB-lite"/>
    </source>
</evidence>
<accession>R1G4M5</accession>
<feature type="domain" description="Sulfatase N-terminal" evidence="3">
    <location>
        <begin position="384"/>
        <end position="672"/>
    </location>
</feature>
<protein>
    <submittedName>
        <fullName evidence="4">Putative sulfatase domain-containing protein</fullName>
    </submittedName>
</protein>
<dbReference type="EMBL" id="KB916464">
    <property type="protein sequence ID" value="EOD46370.1"/>
    <property type="molecule type" value="Genomic_DNA"/>
</dbReference>
<evidence type="ECO:0000259" key="3">
    <source>
        <dbReference type="Pfam" id="PF00884"/>
    </source>
</evidence>
<dbReference type="AlphaFoldDB" id="R1G4M5"/>
<feature type="transmembrane region" description="Helical" evidence="2">
    <location>
        <begin position="76"/>
        <end position="100"/>
    </location>
</feature>
<dbReference type="PANTHER" id="PTHR43751">
    <property type="entry name" value="SULFATASE"/>
    <property type="match status" value="1"/>
</dbReference>
<organism evidence="4 5">
    <name type="scientific">Botryosphaeria parva (strain UCR-NP2)</name>
    <name type="common">Grapevine canker fungus</name>
    <name type="synonym">Neofusicoccum parvum</name>
    <dbReference type="NCBI Taxonomy" id="1287680"/>
    <lineage>
        <taxon>Eukaryota</taxon>
        <taxon>Fungi</taxon>
        <taxon>Dikarya</taxon>
        <taxon>Ascomycota</taxon>
        <taxon>Pezizomycotina</taxon>
        <taxon>Dothideomycetes</taxon>
        <taxon>Dothideomycetes incertae sedis</taxon>
        <taxon>Botryosphaeriales</taxon>
        <taxon>Botryosphaeriaceae</taxon>
        <taxon>Neofusicoccum</taxon>
    </lineage>
</organism>
<keyword evidence="2" id="KW-1133">Transmembrane helix</keyword>
<dbReference type="KEGG" id="npa:UCRNP2_6903"/>
<proteinExistence type="predicted"/>
<dbReference type="InterPro" id="IPR000917">
    <property type="entry name" value="Sulfatase_N"/>
</dbReference>
<feature type="transmembrane region" description="Helical" evidence="2">
    <location>
        <begin position="208"/>
        <end position="228"/>
    </location>
</feature>